<name>A0A1I4GA58_9GAMM</name>
<proteinExistence type="predicted"/>
<keyword evidence="2" id="KW-1185">Reference proteome</keyword>
<evidence type="ECO:0000313" key="2">
    <source>
        <dbReference type="Proteomes" id="UP000198725"/>
    </source>
</evidence>
<evidence type="ECO:0000313" key="1">
    <source>
        <dbReference type="EMBL" id="SFL26958.1"/>
    </source>
</evidence>
<sequence length="113" mass="12124">MGALTGLIILLLKDTPLESWAAQCIWGKVRDKCSGLAQEQDALNKIMLGAEVGFSCGAFSGGTFWSNRISNYGASQYSQGVALSGQPSMAQTLEAWLCLMLPKIVKASLPWLL</sequence>
<reference evidence="2" key="1">
    <citation type="submission" date="2016-10" db="EMBL/GenBank/DDBJ databases">
        <authorList>
            <person name="Varghese N."/>
            <person name="Submissions S."/>
        </authorList>
    </citation>
    <scope>NUCLEOTIDE SEQUENCE [LARGE SCALE GENOMIC DNA]</scope>
    <source>
        <strain evidence="2">MO64</strain>
    </source>
</reference>
<dbReference type="AlphaFoldDB" id="A0A1I4GA58"/>
<dbReference type="EMBL" id="FOSR01000023">
    <property type="protein sequence ID" value="SFL26958.1"/>
    <property type="molecule type" value="Genomic_DNA"/>
</dbReference>
<gene>
    <name evidence="1" type="ORF">SAMN05192579_1238</name>
</gene>
<organism evidence="1 2">
    <name type="scientific">Rhodanobacter glycinis</name>
    <dbReference type="NCBI Taxonomy" id="582702"/>
    <lineage>
        <taxon>Bacteria</taxon>
        <taxon>Pseudomonadati</taxon>
        <taxon>Pseudomonadota</taxon>
        <taxon>Gammaproteobacteria</taxon>
        <taxon>Lysobacterales</taxon>
        <taxon>Rhodanobacteraceae</taxon>
        <taxon>Rhodanobacter</taxon>
    </lineage>
</organism>
<dbReference type="Proteomes" id="UP000198725">
    <property type="component" value="Unassembled WGS sequence"/>
</dbReference>
<protein>
    <submittedName>
        <fullName evidence="1">Uncharacterized protein</fullName>
    </submittedName>
</protein>
<accession>A0A1I4GA58</accession>